<keyword evidence="7" id="KW-0472">Membrane</keyword>
<keyword evidence="1" id="KW-0808">Transferase</keyword>
<dbReference type="InterPro" id="IPR008266">
    <property type="entry name" value="Tyr_kinase_AS"/>
</dbReference>
<reference evidence="10" key="1">
    <citation type="submission" date="2019-03" db="EMBL/GenBank/DDBJ databases">
        <title>Aquabacterium pictum sp.nov., the first bacteriochlorophyll a-containing freshwater bacterium in the genus Aquabacterium of the class Betaproteobacteria.</title>
        <authorList>
            <person name="Hirose S."/>
            <person name="Tank M."/>
            <person name="Hara E."/>
            <person name="Tamaki H."/>
            <person name="Takaichi S."/>
            <person name="Haruta S."/>
            <person name="Hanada S."/>
        </authorList>
    </citation>
    <scope>NUCLEOTIDE SEQUENCE [LARGE SCALE GENOMIC DNA]</scope>
    <source>
        <strain evidence="10">W35</strain>
    </source>
</reference>
<keyword evidence="2 5" id="KW-0547">Nucleotide-binding</keyword>
<dbReference type="GO" id="GO:0004674">
    <property type="term" value="F:protein serine/threonine kinase activity"/>
    <property type="evidence" value="ECO:0007669"/>
    <property type="project" value="TreeGrafter"/>
</dbReference>
<keyword evidence="7" id="KW-1133">Transmembrane helix</keyword>
<feature type="binding site" evidence="5">
    <location>
        <position position="77"/>
    </location>
    <ligand>
        <name>ATP</name>
        <dbReference type="ChEBI" id="CHEBI:30616"/>
    </ligand>
</feature>
<dbReference type="GO" id="GO:0004713">
    <property type="term" value="F:protein tyrosine kinase activity"/>
    <property type="evidence" value="ECO:0007669"/>
    <property type="project" value="InterPro"/>
</dbReference>
<dbReference type="InterPro" id="IPR020635">
    <property type="entry name" value="Tyr_kinase_cat_dom"/>
</dbReference>
<dbReference type="PANTHER" id="PTHR43289:SF34">
    <property type="entry name" value="SERINE_THREONINE-PROTEIN KINASE YBDM-RELATED"/>
    <property type="match status" value="1"/>
</dbReference>
<evidence type="ECO:0000256" key="7">
    <source>
        <dbReference type="SAM" id="Phobius"/>
    </source>
</evidence>
<dbReference type="Pfam" id="PF00069">
    <property type="entry name" value="Pkinase"/>
    <property type="match status" value="1"/>
</dbReference>
<protein>
    <recommendedName>
        <fullName evidence="8">Protein kinase domain-containing protein</fullName>
    </recommendedName>
</protein>
<dbReference type="PANTHER" id="PTHR43289">
    <property type="entry name" value="MITOGEN-ACTIVATED PROTEIN KINASE KINASE KINASE 20-RELATED"/>
    <property type="match status" value="1"/>
</dbReference>
<dbReference type="RefSeq" id="WP_228026929.1">
    <property type="nucleotide sequence ID" value="NZ_BJCL01000001.1"/>
</dbReference>
<feature type="domain" description="Protein kinase" evidence="8">
    <location>
        <begin position="48"/>
        <end position="322"/>
    </location>
</feature>
<dbReference type="PROSITE" id="PS00107">
    <property type="entry name" value="PROTEIN_KINASE_ATP"/>
    <property type="match status" value="1"/>
</dbReference>
<feature type="compositionally biased region" description="Pro residues" evidence="6">
    <location>
        <begin position="334"/>
        <end position="344"/>
    </location>
</feature>
<name>A0A480AIP2_9BURK</name>
<proteinExistence type="predicted"/>
<comment type="caution">
    <text evidence="9">The sequence shown here is derived from an EMBL/GenBank/DDBJ whole genome shotgun (WGS) entry which is preliminary data.</text>
</comment>
<evidence type="ECO:0000256" key="6">
    <source>
        <dbReference type="SAM" id="MobiDB-lite"/>
    </source>
</evidence>
<feature type="region of interest" description="Disordered" evidence="6">
    <location>
        <begin position="329"/>
        <end position="350"/>
    </location>
</feature>
<dbReference type="Pfam" id="PF14326">
    <property type="entry name" value="DUF4384"/>
    <property type="match status" value="1"/>
</dbReference>
<sequence length="594" mass="62088">MSSPTPEPSPPTPAQPPAGAAWEATQVLPRPAPGRGNALPTGAHLAEFELLRVLGEGGFGIVYLAHDHSLQRRVAIKEYMPSTLAMRSGPLDVVVTADKHQPVFDAGLDSFINEARLLAQFDHPSLLKVYRFWRANGTAYMVMPFYEGATLKDTLRQMGSPPDERWLTALLASLTEALAVIHAEHCLHRDIAPDNVLLLADSGRPLLLDFGAARQVIGDATQALTAILKPGYAPVEQYAEVPSLKQGPWTDIYALCAVIYAAVMGSKPPVSVARTVSDSCVPLVEAAAGRYSPRFLQAIDAGLSVRPDGRPQSVQEFRQALGIDDLPAGAAPMPARPAPAPGPAARPAAGAAAPLAPLPMPRTGGLPRPVLLGGVGAAVLLLAGLAFWAGQRQQPAATAAPAAVGAAAPAPAPAAVPATTAQPVNLSIQGEFDRLLQARSADFDVQARANAPKLRIGKDRLGFKVTSSRDGHVYVLVGGPDGSLLLLYPNAMASDNRIRAGQTLALPQSSWPLDTSEPAGPEHFAVIVSEHPRDFSHLSKQQVAWFLSLPTGAAGSALANGHAGPGSVMAGKARCNTAGCDRYGAALFSVDVVN</sequence>
<dbReference type="GO" id="GO:0005524">
    <property type="term" value="F:ATP binding"/>
    <property type="evidence" value="ECO:0007669"/>
    <property type="project" value="UniProtKB-UniRule"/>
</dbReference>
<dbReference type="InterPro" id="IPR000719">
    <property type="entry name" value="Prot_kinase_dom"/>
</dbReference>
<dbReference type="InterPro" id="IPR011009">
    <property type="entry name" value="Kinase-like_dom_sf"/>
</dbReference>
<evidence type="ECO:0000256" key="4">
    <source>
        <dbReference type="ARBA" id="ARBA00022840"/>
    </source>
</evidence>
<feature type="region of interest" description="Disordered" evidence="6">
    <location>
        <begin position="1"/>
        <end position="21"/>
    </location>
</feature>
<gene>
    <name evidence="9" type="ORF">AQPW35_06900</name>
</gene>
<dbReference type="InterPro" id="IPR025493">
    <property type="entry name" value="DUF4384"/>
</dbReference>
<feature type="transmembrane region" description="Helical" evidence="7">
    <location>
        <begin position="370"/>
        <end position="389"/>
    </location>
</feature>
<keyword evidence="4 5" id="KW-0067">ATP-binding</keyword>
<evidence type="ECO:0000256" key="1">
    <source>
        <dbReference type="ARBA" id="ARBA00022679"/>
    </source>
</evidence>
<keyword evidence="3" id="KW-0418">Kinase</keyword>
<evidence type="ECO:0000256" key="2">
    <source>
        <dbReference type="ARBA" id="ARBA00022741"/>
    </source>
</evidence>
<evidence type="ECO:0000256" key="3">
    <source>
        <dbReference type="ARBA" id="ARBA00022777"/>
    </source>
</evidence>
<dbReference type="PROSITE" id="PS00109">
    <property type="entry name" value="PROTEIN_KINASE_TYR"/>
    <property type="match status" value="1"/>
</dbReference>
<dbReference type="InterPro" id="IPR017441">
    <property type="entry name" value="Protein_kinase_ATP_BS"/>
</dbReference>
<keyword evidence="7" id="KW-0812">Transmembrane</keyword>
<dbReference type="CDD" id="cd14014">
    <property type="entry name" value="STKc_PknB_like"/>
    <property type="match status" value="1"/>
</dbReference>
<evidence type="ECO:0000313" key="9">
    <source>
        <dbReference type="EMBL" id="GCL61609.1"/>
    </source>
</evidence>
<evidence type="ECO:0000259" key="8">
    <source>
        <dbReference type="PROSITE" id="PS50011"/>
    </source>
</evidence>
<dbReference type="Gene3D" id="1.10.510.10">
    <property type="entry name" value="Transferase(Phosphotransferase) domain 1"/>
    <property type="match status" value="1"/>
</dbReference>
<keyword evidence="10" id="KW-1185">Reference proteome</keyword>
<dbReference type="Proteomes" id="UP000301751">
    <property type="component" value="Unassembled WGS sequence"/>
</dbReference>
<dbReference type="EMBL" id="BJCL01000001">
    <property type="protein sequence ID" value="GCL61609.1"/>
    <property type="molecule type" value="Genomic_DNA"/>
</dbReference>
<evidence type="ECO:0000256" key="5">
    <source>
        <dbReference type="PROSITE-ProRule" id="PRU10141"/>
    </source>
</evidence>
<feature type="compositionally biased region" description="Pro residues" evidence="6">
    <location>
        <begin position="1"/>
        <end position="16"/>
    </location>
</feature>
<dbReference type="AlphaFoldDB" id="A0A480AIP2"/>
<dbReference type="PROSITE" id="PS50011">
    <property type="entry name" value="PROTEIN_KINASE_DOM"/>
    <property type="match status" value="1"/>
</dbReference>
<accession>A0A480AIP2</accession>
<organism evidence="9 10">
    <name type="scientific">Pseudaquabacterium pictum</name>
    <dbReference type="NCBI Taxonomy" id="2315236"/>
    <lineage>
        <taxon>Bacteria</taxon>
        <taxon>Pseudomonadati</taxon>
        <taxon>Pseudomonadota</taxon>
        <taxon>Betaproteobacteria</taxon>
        <taxon>Burkholderiales</taxon>
        <taxon>Sphaerotilaceae</taxon>
        <taxon>Pseudaquabacterium</taxon>
    </lineage>
</organism>
<evidence type="ECO:0000313" key="10">
    <source>
        <dbReference type="Proteomes" id="UP000301751"/>
    </source>
</evidence>
<dbReference type="SUPFAM" id="SSF56112">
    <property type="entry name" value="Protein kinase-like (PK-like)"/>
    <property type="match status" value="1"/>
</dbReference>
<dbReference type="SMART" id="SM00219">
    <property type="entry name" value="TyrKc"/>
    <property type="match status" value="1"/>
</dbReference>